<proteinExistence type="predicted"/>
<reference evidence="3" key="1">
    <citation type="journal article" date="2023" name="Mol. Phylogenet. Evol.">
        <title>Genome-scale phylogeny and comparative genomics of the fungal order Sordariales.</title>
        <authorList>
            <person name="Hensen N."/>
            <person name="Bonometti L."/>
            <person name="Westerberg I."/>
            <person name="Brannstrom I.O."/>
            <person name="Guillou S."/>
            <person name="Cros-Aarteil S."/>
            <person name="Calhoun S."/>
            <person name="Haridas S."/>
            <person name="Kuo A."/>
            <person name="Mondo S."/>
            <person name="Pangilinan J."/>
            <person name="Riley R."/>
            <person name="LaButti K."/>
            <person name="Andreopoulos B."/>
            <person name="Lipzen A."/>
            <person name="Chen C."/>
            <person name="Yan M."/>
            <person name="Daum C."/>
            <person name="Ng V."/>
            <person name="Clum A."/>
            <person name="Steindorff A."/>
            <person name="Ohm R.A."/>
            <person name="Martin F."/>
            <person name="Silar P."/>
            <person name="Natvig D.O."/>
            <person name="Lalanne C."/>
            <person name="Gautier V."/>
            <person name="Ament-Velasquez S.L."/>
            <person name="Kruys A."/>
            <person name="Hutchinson M.I."/>
            <person name="Powell A.J."/>
            <person name="Barry K."/>
            <person name="Miller A.N."/>
            <person name="Grigoriev I.V."/>
            <person name="Debuchy R."/>
            <person name="Gladieux P."/>
            <person name="Hiltunen Thoren M."/>
            <person name="Johannesson H."/>
        </authorList>
    </citation>
    <scope>NUCLEOTIDE SEQUENCE</scope>
    <source>
        <strain evidence="3">CBS 314.62</strain>
    </source>
</reference>
<evidence type="ECO:0000313" key="4">
    <source>
        <dbReference type="Proteomes" id="UP001270362"/>
    </source>
</evidence>
<dbReference type="Pfam" id="PF00583">
    <property type="entry name" value="Acetyltransf_1"/>
    <property type="match status" value="1"/>
</dbReference>
<accession>A0AAE0XL41</accession>
<dbReference type="InterPro" id="IPR000182">
    <property type="entry name" value="GNAT_dom"/>
</dbReference>
<dbReference type="AlphaFoldDB" id="A0AAE0XL41"/>
<dbReference type="PROSITE" id="PS51186">
    <property type="entry name" value="GNAT"/>
    <property type="match status" value="1"/>
</dbReference>
<organism evidence="3 4">
    <name type="scientific">Podospora appendiculata</name>
    <dbReference type="NCBI Taxonomy" id="314037"/>
    <lineage>
        <taxon>Eukaryota</taxon>
        <taxon>Fungi</taxon>
        <taxon>Dikarya</taxon>
        <taxon>Ascomycota</taxon>
        <taxon>Pezizomycotina</taxon>
        <taxon>Sordariomycetes</taxon>
        <taxon>Sordariomycetidae</taxon>
        <taxon>Sordariales</taxon>
        <taxon>Podosporaceae</taxon>
        <taxon>Podospora</taxon>
    </lineage>
</organism>
<evidence type="ECO:0000259" key="2">
    <source>
        <dbReference type="PROSITE" id="PS51186"/>
    </source>
</evidence>
<sequence>RETMQYEVKAIQPTGGGVAFFLRRYRPFRLRALESDPSSFSSTYAREAAFDDDNWRRRILNPLATTLVAVAIAPSDGRDSRKEDGEEEEGQPILSSATLIGPIPPPPGHATTTPEPLHWEVNAVWTAPEARRNGLAQRVLEATAAHARAQATEKQRGCLLSVTVARDNPGALSLYAKCGYEVMSVQEQEAKIQLARSLPRSYIP</sequence>
<feature type="domain" description="N-acetyltransferase" evidence="2">
    <location>
        <begin position="28"/>
        <end position="199"/>
    </location>
</feature>
<dbReference type="Proteomes" id="UP001270362">
    <property type="component" value="Unassembled WGS sequence"/>
</dbReference>
<feature type="region of interest" description="Disordered" evidence="1">
    <location>
        <begin position="74"/>
        <end position="111"/>
    </location>
</feature>
<dbReference type="Gene3D" id="3.40.630.30">
    <property type="match status" value="1"/>
</dbReference>
<dbReference type="EMBL" id="JAULSO010000001">
    <property type="protein sequence ID" value="KAK3695196.1"/>
    <property type="molecule type" value="Genomic_DNA"/>
</dbReference>
<protein>
    <recommendedName>
        <fullName evidence="2">N-acetyltransferase domain-containing protein</fullName>
    </recommendedName>
</protein>
<evidence type="ECO:0000256" key="1">
    <source>
        <dbReference type="SAM" id="MobiDB-lite"/>
    </source>
</evidence>
<dbReference type="GO" id="GO:0016747">
    <property type="term" value="F:acyltransferase activity, transferring groups other than amino-acyl groups"/>
    <property type="evidence" value="ECO:0007669"/>
    <property type="project" value="InterPro"/>
</dbReference>
<name>A0AAE0XL41_9PEZI</name>
<feature type="non-terminal residue" evidence="3">
    <location>
        <position position="1"/>
    </location>
</feature>
<dbReference type="InterPro" id="IPR016181">
    <property type="entry name" value="Acyl_CoA_acyltransferase"/>
</dbReference>
<gene>
    <name evidence="3" type="ORF">B0T22DRAFT_370525</name>
</gene>
<keyword evidence="4" id="KW-1185">Reference proteome</keyword>
<evidence type="ECO:0000313" key="3">
    <source>
        <dbReference type="EMBL" id="KAK3695196.1"/>
    </source>
</evidence>
<comment type="caution">
    <text evidence="3">The sequence shown here is derived from an EMBL/GenBank/DDBJ whole genome shotgun (WGS) entry which is preliminary data.</text>
</comment>
<reference evidence="3" key="2">
    <citation type="submission" date="2023-06" db="EMBL/GenBank/DDBJ databases">
        <authorList>
            <consortium name="Lawrence Berkeley National Laboratory"/>
            <person name="Haridas S."/>
            <person name="Hensen N."/>
            <person name="Bonometti L."/>
            <person name="Westerberg I."/>
            <person name="Brannstrom I.O."/>
            <person name="Guillou S."/>
            <person name="Cros-Aarteil S."/>
            <person name="Calhoun S."/>
            <person name="Kuo A."/>
            <person name="Mondo S."/>
            <person name="Pangilinan J."/>
            <person name="Riley R."/>
            <person name="Labutti K."/>
            <person name="Andreopoulos B."/>
            <person name="Lipzen A."/>
            <person name="Chen C."/>
            <person name="Yanf M."/>
            <person name="Daum C."/>
            <person name="Ng V."/>
            <person name="Clum A."/>
            <person name="Steindorff A."/>
            <person name="Ohm R."/>
            <person name="Martin F."/>
            <person name="Silar P."/>
            <person name="Natvig D."/>
            <person name="Lalanne C."/>
            <person name="Gautier V."/>
            <person name="Ament-Velasquez S.L."/>
            <person name="Kruys A."/>
            <person name="Hutchinson M.I."/>
            <person name="Powell A.J."/>
            <person name="Barry K."/>
            <person name="Miller A.N."/>
            <person name="Grigoriev I.V."/>
            <person name="Debuchy R."/>
            <person name="Gladieux P."/>
            <person name="Thoren M.H."/>
            <person name="Johannesson H."/>
        </authorList>
    </citation>
    <scope>NUCLEOTIDE SEQUENCE</scope>
    <source>
        <strain evidence="3">CBS 314.62</strain>
    </source>
</reference>
<dbReference type="SUPFAM" id="SSF55729">
    <property type="entry name" value="Acyl-CoA N-acyltransferases (Nat)"/>
    <property type="match status" value="1"/>
</dbReference>